<evidence type="ECO:0000313" key="4">
    <source>
        <dbReference type="Proteomes" id="UP001152795"/>
    </source>
</evidence>
<proteinExistence type="inferred from homology"/>
<dbReference type="AlphaFoldDB" id="A0A7D9HB41"/>
<feature type="region of interest" description="Disordered" evidence="2">
    <location>
        <begin position="81"/>
        <end position="143"/>
    </location>
</feature>
<dbReference type="PANTHER" id="PTHR16476">
    <property type="entry name" value="FAMILY WITH SEQUENCE SIMILARITY 216 MEMBER A"/>
    <property type="match status" value="1"/>
</dbReference>
<dbReference type="OrthoDB" id="5980156at2759"/>
<comment type="similarity">
    <text evidence="1">Belongs to the FAM216 family.</text>
</comment>
<evidence type="ECO:0000256" key="1">
    <source>
        <dbReference type="ARBA" id="ARBA00008615"/>
    </source>
</evidence>
<dbReference type="Proteomes" id="UP001152795">
    <property type="component" value="Unassembled WGS sequence"/>
</dbReference>
<accession>A0A7D9HB41</accession>
<dbReference type="InterPro" id="IPR029373">
    <property type="entry name" value="FAM216"/>
</dbReference>
<reference evidence="3" key="1">
    <citation type="submission" date="2020-04" db="EMBL/GenBank/DDBJ databases">
        <authorList>
            <person name="Alioto T."/>
            <person name="Alioto T."/>
            <person name="Gomez Garrido J."/>
        </authorList>
    </citation>
    <scope>NUCLEOTIDE SEQUENCE</scope>
    <source>
        <strain evidence="3">A484AB</strain>
    </source>
</reference>
<feature type="compositionally biased region" description="Polar residues" evidence="2">
    <location>
        <begin position="81"/>
        <end position="95"/>
    </location>
</feature>
<sequence>MVALGDHALLIKNLFGFEIVIEFHLYETLEYFSMMRDTPVRCFPKRAMEEDKRPRSFMTTSGMKTFRVLQPTVNNNALTKYQPRSRSPLQPQGHSTPLPPTKENDARSVKFRQSSASKRSTSPRSVGSSPKPPTLGSTCSSPVQYYRSTSGSYHTRAFTPRNLSCTPPHLYMADHVRKAAVQLHRAPSNSSRQTVSSNKTDTTLDSSEIPTRFGKPINLPTFVKTNPHLKNKELSMGQKQYLWGIARIYSMSRMKSQVQQQYQTLLNYEFKKRMQRLGISEREKIKEMKDYLRYKKFIKNYDQRIPRNLRSKDSAEERSNVADHIHRHVIKGWTTDVTSRGRYADESTETEVSVKEVESEGDWEEISERGAHIYKHVIKGWTMDPHANESFQRKFDGTELREKNDRKSESKSGENDDVAIYKVDFARSGGKGSIEGDVMKISRLYKESGQDKTLEGREPFEVIVQSAESNFL</sequence>
<feature type="region of interest" description="Disordered" evidence="2">
    <location>
        <begin position="392"/>
        <end position="414"/>
    </location>
</feature>
<evidence type="ECO:0000313" key="3">
    <source>
        <dbReference type="EMBL" id="CAB3978070.1"/>
    </source>
</evidence>
<gene>
    <name evidence="3" type="ORF">PACLA_8A078692</name>
</gene>
<name>A0A7D9HB41_PARCT</name>
<organism evidence="3 4">
    <name type="scientific">Paramuricea clavata</name>
    <name type="common">Red gorgonian</name>
    <name type="synonym">Violescent sea-whip</name>
    <dbReference type="NCBI Taxonomy" id="317549"/>
    <lineage>
        <taxon>Eukaryota</taxon>
        <taxon>Metazoa</taxon>
        <taxon>Cnidaria</taxon>
        <taxon>Anthozoa</taxon>
        <taxon>Octocorallia</taxon>
        <taxon>Malacalcyonacea</taxon>
        <taxon>Plexauridae</taxon>
        <taxon>Paramuricea</taxon>
    </lineage>
</organism>
<protein>
    <submittedName>
        <fullName evidence="3">Uncharacterized protein</fullName>
    </submittedName>
</protein>
<dbReference type="EMBL" id="CACRXK020000087">
    <property type="protein sequence ID" value="CAB3978070.1"/>
    <property type="molecule type" value="Genomic_DNA"/>
</dbReference>
<dbReference type="PANTHER" id="PTHR16476:SF4">
    <property type="entry name" value="PROTEIN FAM216A"/>
    <property type="match status" value="1"/>
</dbReference>
<evidence type="ECO:0000256" key="2">
    <source>
        <dbReference type="SAM" id="MobiDB-lite"/>
    </source>
</evidence>
<comment type="caution">
    <text evidence="3">The sequence shown here is derived from an EMBL/GenBank/DDBJ whole genome shotgun (WGS) entry which is preliminary data.</text>
</comment>
<keyword evidence="4" id="KW-1185">Reference proteome</keyword>
<feature type="compositionally biased region" description="Low complexity" evidence="2">
    <location>
        <begin position="112"/>
        <end position="125"/>
    </location>
</feature>
<feature type="region of interest" description="Disordered" evidence="2">
    <location>
        <begin position="184"/>
        <end position="208"/>
    </location>
</feature>
<feature type="compositionally biased region" description="Polar residues" evidence="2">
    <location>
        <begin position="187"/>
        <end position="208"/>
    </location>
</feature>